<dbReference type="SUPFAM" id="SSF53067">
    <property type="entry name" value="Actin-like ATPase domain"/>
    <property type="match status" value="1"/>
</dbReference>
<dbReference type="RefSeq" id="WP_137262532.1">
    <property type="nucleotide sequence ID" value="NZ_SZQL01000011.1"/>
</dbReference>
<dbReference type="Pfam" id="PF00480">
    <property type="entry name" value="ROK"/>
    <property type="match status" value="1"/>
</dbReference>
<dbReference type="InterPro" id="IPR000600">
    <property type="entry name" value="ROK"/>
</dbReference>
<reference evidence="2 3" key="1">
    <citation type="submission" date="2019-05" db="EMBL/GenBank/DDBJ databases">
        <title>Panacibacter sp. strain 17mud1-8 Genome sequencing and assembly.</title>
        <authorList>
            <person name="Chhetri G."/>
        </authorList>
    </citation>
    <scope>NUCLEOTIDE SEQUENCE [LARGE SCALE GENOMIC DNA]</scope>
    <source>
        <strain evidence="2 3">17mud1-8</strain>
    </source>
</reference>
<proteinExistence type="inferred from homology"/>
<name>A0A4U3KXY1_9BACT</name>
<dbReference type="CDD" id="cd24058">
    <property type="entry name" value="ASKHA_NBD_ROK_PPGK"/>
    <property type="match status" value="1"/>
</dbReference>
<accession>A0A4U3KXY1</accession>
<comment type="caution">
    <text evidence="2">The sequence shown here is derived from an EMBL/GenBank/DDBJ whole genome shotgun (WGS) entry which is preliminary data.</text>
</comment>
<evidence type="ECO:0000313" key="2">
    <source>
        <dbReference type="EMBL" id="TKK67515.1"/>
    </source>
</evidence>
<dbReference type="PANTHER" id="PTHR18964">
    <property type="entry name" value="ROK (REPRESSOR, ORF, KINASE) FAMILY"/>
    <property type="match status" value="1"/>
</dbReference>
<organism evidence="2 3">
    <name type="scientific">Ilyomonas limi</name>
    <dbReference type="NCBI Taxonomy" id="2575867"/>
    <lineage>
        <taxon>Bacteria</taxon>
        <taxon>Pseudomonadati</taxon>
        <taxon>Bacteroidota</taxon>
        <taxon>Chitinophagia</taxon>
        <taxon>Chitinophagales</taxon>
        <taxon>Chitinophagaceae</taxon>
        <taxon>Ilyomonas</taxon>
    </lineage>
</organism>
<gene>
    <name evidence="2" type="ORF">FC093_14600</name>
</gene>
<dbReference type="PANTHER" id="PTHR18964:SF149">
    <property type="entry name" value="BIFUNCTIONAL UDP-N-ACETYLGLUCOSAMINE 2-EPIMERASE_N-ACETYLMANNOSAMINE KINASE"/>
    <property type="match status" value="1"/>
</dbReference>
<dbReference type="Gene3D" id="3.30.420.40">
    <property type="match status" value="2"/>
</dbReference>
<dbReference type="Proteomes" id="UP000305848">
    <property type="component" value="Unassembled WGS sequence"/>
</dbReference>
<dbReference type="InterPro" id="IPR043129">
    <property type="entry name" value="ATPase_NBD"/>
</dbReference>
<evidence type="ECO:0000256" key="1">
    <source>
        <dbReference type="ARBA" id="ARBA00006479"/>
    </source>
</evidence>
<dbReference type="EMBL" id="SZQL01000011">
    <property type="protein sequence ID" value="TKK67515.1"/>
    <property type="molecule type" value="Genomic_DNA"/>
</dbReference>
<evidence type="ECO:0000313" key="3">
    <source>
        <dbReference type="Proteomes" id="UP000305848"/>
    </source>
</evidence>
<dbReference type="AlphaFoldDB" id="A0A4U3KXY1"/>
<comment type="similarity">
    <text evidence="1">Belongs to the ROK (NagC/XylR) family.</text>
</comment>
<dbReference type="OrthoDB" id="849313at2"/>
<sequence length="243" mass="26717">MKTLKQTVTATKILSVDIGGSNIKGTLLNEEGQMIADYKKLPTPSPATPDKVMATIEQLSKNFPGFEKASVGFPGYVKNGVIVTAPNLGSELWHQIPLAERLSALLQKPVRVVNDADMQGLGVVSGKGLEIMVTLGTGFGTAVLYNGLLLPHLELAHHPVTKTKDYDTYIGDKEMERIGKQRWNKRMMRVIDILKTVFNYDHLYIGGGNSDELTFKLDNNITIVNNKDGIRGGARLWNQPEAK</sequence>
<protein>
    <submittedName>
        <fullName evidence="2">ROK family protein</fullName>
    </submittedName>
</protein>
<keyword evidence="3" id="KW-1185">Reference proteome</keyword>